<sequence>MAFLYPSFLFALAAVAVPVILHLVQLRRAKRVLFSNVRFIQVSKDLTASQRNLKELLILLCRILFIVFLVLAFAQPFLPASDTAVATDESDVAIAVDNSFSMQNMHQQEDLTLLNVATDQAKVIADLFPASAAIMLSSTDMLNHGAPVQKNEAAAILDQLSFSAKSFAASAALKSQPSHLFILSDFQKNTFSPSILGEADSATQVHLVPMAAATTTNVTIDSVYLEDEFIRSGAENLLHVLLTNTGSEAIEDVPVKLFLQDEQASALSIDLPAKQATEAVLSFKAAGNKTTRAYVQVEDYPVEFDNTYYFVLAQSAPIQVVEVSDAPNSNLQRLYSNEPFFRFTSFRSGAINYASMAGADIVILNGVESLTAALAATVANYVKEGGNLAVIPPAGENRGAYTTLFQNLNLPASFTGASADAAKTSLATPNPNNPFFRSIFSDFNADMQMPSAAKSLAWSRASDDILKYRGGAPFLSRFNRGSGSVFMMAAPLKENYSSLPNHALFVPIMYRLAISSYKQLQQLAYTLGSETIQVPALGQRNKREGVYELRKDTLAYIPEQQVRGGKLIFNVPPDMDEAGFYTLQFQDSAVATLAFNYSKEESYLEQYSPDELKALVGNDRPNVHVYDYGDAFSVKGEFEKRYFGVKLWKYCLILCLFFLMAEIALIRFL</sequence>
<feature type="transmembrane region" description="Helical" evidence="1">
    <location>
        <begin position="6"/>
        <end position="24"/>
    </location>
</feature>
<dbReference type="RefSeq" id="WP_046310804.1">
    <property type="nucleotide sequence ID" value="NZ_CBCSCY010000002.1"/>
</dbReference>
<feature type="transmembrane region" description="Helical" evidence="1">
    <location>
        <begin position="647"/>
        <end position="666"/>
    </location>
</feature>
<dbReference type="NCBIfam" id="TIGR02226">
    <property type="entry name" value="two_anch"/>
    <property type="match status" value="1"/>
</dbReference>
<protein>
    <recommendedName>
        <fullName evidence="2">Aerotolerance regulator N-terminal domain-containing protein</fullName>
    </recommendedName>
</protein>
<evidence type="ECO:0000313" key="4">
    <source>
        <dbReference type="Proteomes" id="UP000033109"/>
    </source>
</evidence>
<dbReference type="PANTHER" id="PTHR37464:SF1">
    <property type="entry name" value="BLL2463 PROTEIN"/>
    <property type="match status" value="1"/>
</dbReference>
<dbReference type="AlphaFoldDB" id="A0A0E3ZFL3"/>
<reference evidence="3 4" key="1">
    <citation type="journal article" date="2015" name="Sci. Rep.">
        <title>Unraveling adaptation of Pontibacter korlensis to radiation and infertility in desert through complete genome and comparative transcriptomic analysis.</title>
        <authorList>
            <person name="Dai J."/>
            <person name="Dai W."/>
            <person name="Qiu C."/>
            <person name="Yang Z."/>
            <person name="Zhang Y."/>
            <person name="Zhou M."/>
            <person name="Zhang L."/>
            <person name="Fang C."/>
            <person name="Gao Q."/>
            <person name="Yang Q."/>
            <person name="Li X."/>
            <person name="Wang Z."/>
            <person name="Wang Z."/>
            <person name="Jia Z."/>
            <person name="Chen X."/>
        </authorList>
    </citation>
    <scope>NUCLEOTIDE SEQUENCE [LARGE SCALE GENOMIC DNA]</scope>
    <source>
        <strain evidence="3 4">X14-1T</strain>
    </source>
</reference>
<dbReference type="PATRIC" id="fig|400092.3.peg.2434"/>
<keyword evidence="4" id="KW-1185">Reference proteome</keyword>
<dbReference type="PANTHER" id="PTHR37464">
    <property type="entry name" value="BLL2463 PROTEIN"/>
    <property type="match status" value="1"/>
</dbReference>
<evidence type="ECO:0000313" key="3">
    <source>
        <dbReference type="EMBL" id="AKD03590.1"/>
    </source>
</evidence>
<feature type="transmembrane region" description="Helical" evidence="1">
    <location>
        <begin position="56"/>
        <end position="78"/>
    </location>
</feature>
<dbReference type="SUPFAM" id="SSF52317">
    <property type="entry name" value="Class I glutamine amidotransferase-like"/>
    <property type="match status" value="1"/>
</dbReference>
<proteinExistence type="predicted"/>
<dbReference type="EMBL" id="CP009621">
    <property type="protein sequence ID" value="AKD03590.1"/>
    <property type="molecule type" value="Genomic_DNA"/>
</dbReference>
<keyword evidence="1" id="KW-1133">Transmembrane helix</keyword>
<dbReference type="KEGG" id="pko:PKOR_11190"/>
<dbReference type="Pfam" id="PF07584">
    <property type="entry name" value="BatA"/>
    <property type="match status" value="1"/>
</dbReference>
<name>A0A0E3ZFL3_9BACT</name>
<dbReference type="InterPro" id="IPR024163">
    <property type="entry name" value="Aerotolerance_reg_N"/>
</dbReference>
<feature type="domain" description="Aerotolerance regulator N-terminal" evidence="2">
    <location>
        <begin position="1"/>
        <end position="76"/>
    </location>
</feature>
<dbReference type="Proteomes" id="UP000033109">
    <property type="component" value="Chromosome"/>
</dbReference>
<evidence type="ECO:0000256" key="1">
    <source>
        <dbReference type="SAM" id="Phobius"/>
    </source>
</evidence>
<dbReference type="HOGENOM" id="CLU_017817_1_0_10"/>
<dbReference type="InterPro" id="IPR029062">
    <property type="entry name" value="Class_I_gatase-like"/>
</dbReference>
<organism evidence="3 4">
    <name type="scientific">Pontibacter korlensis</name>
    <dbReference type="NCBI Taxonomy" id="400092"/>
    <lineage>
        <taxon>Bacteria</taxon>
        <taxon>Pseudomonadati</taxon>
        <taxon>Bacteroidota</taxon>
        <taxon>Cytophagia</taxon>
        <taxon>Cytophagales</taxon>
        <taxon>Hymenobacteraceae</taxon>
        <taxon>Pontibacter</taxon>
    </lineage>
</organism>
<keyword evidence="1" id="KW-0812">Transmembrane</keyword>
<dbReference type="OrthoDB" id="9810200at2"/>
<dbReference type="InterPro" id="IPR011933">
    <property type="entry name" value="Double_TM_dom"/>
</dbReference>
<dbReference type="Gene3D" id="3.40.50.880">
    <property type="match status" value="1"/>
</dbReference>
<dbReference type="STRING" id="400092.PKOR_11190"/>
<evidence type="ECO:0000259" key="2">
    <source>
        <dbReference type="Pfam" id="PF07584"/>
    </source>
</evidence>
<accession>A0A0E3ZFL3</accession>
<gene>
    <name evidence="3" type="ORF">PKOR_11190</name>
</gene>
<keyword evidence="1" id="KW-0472">Membrane</keyword>